<dbReference type="Gene3D" id="3.30.70.330">
    <property type="match status" value="1"/>
</dbReference>
<protein>
    <recommendedName>
        <fullName evidence="3">RRM domain-containing protein</fullName>
    </recommendedName>
</protein>
<feature type="compositionally biased region" description="Basic and acidic residues" evidence="2">
    <location>
        <begin position="763"/>
        <end position="782"/>
    </location>
</feature>
<dbReference type="Pfam" id="PF00076">
    <property type="entry name" value="RRM_1"/>
    <property type="match status" value="1"/>
</dbReference>
<feature type="compositionally biased region" description="Pro residues" evidence="2">
    <location>
        <begin position="347"/>
        <end position="358"/>
    </location>
</feature>
<name>A0A1Y1HXA3_KLENI</name>
<evidence type="ECO:0000313" key="5">
    <source>
        <dbReference type="Proteomes" id="UP000054558"/>
    </source>
</evidence>
<feature type="compositionally biased region" description="Basic and acidic residues" evidence="2">
    <location>
        <begin position="808"/>
        <end position="826"/>
    </location>
</feature>
<reference evidence="4 5" key="1">
    <citation type="journal article" date="2014" name="Nat. Commun.">
        <title>Klebsormidium flaccidum genome reveals primary factors for plant terrestrial adaptation.</title>
        <authorList>
            <person name="Hori K."/>
            <person name="Maruyama F."/>
            <person name="Fujisawa T."/>
            <person name="Togashi T."/>
            <person name="Yamamoto N."/>
            <person name="Seo M."/>
            <person name="Sato S."/>
            <person name="Yamada T."/>
            <person name="Mori H."/>
            <person name="Tajima N."/>
            <person name="Moriyama T."/>
            <person name="Ikeuchi M."/>
            <person name="Watanabe M."/>
            <person name="Wada H."/>
            <person name="Kobayashi K."/>
            <person name="Saito M."/>
            <person name="Masuda T."/>
            <person name="Sasaki-Sekimoto Y."/>
            <person name="Mashiguchi K."/>
            <person name="Awai K."/>
            <person name="Shimojima M."/>
            <person name="Masuda S."/>
            <person name="Iwai M."/>
            <person name="Nobusawa T."/>
            <person name="Narise T."/>
            <person name="Kondo S."/>
            <person name="Saito H."/>
            <person name="Sato R."/>
            <person name="Murakawa M."/>
            <person name="Ihara Y."/>
            <person name="Oshima-Yamada Y."/>
            <person name="Ohtaka K."/>
            <person name="Satoh M."/>
            <person name="Sonobe K."/>
            <person name="Ishii M."/>
            <person name="Ohtani R."/>
            <person name="Kanamori-Sato M."/>
            <person name="Honoki R."/>
            <person name="Miyazaki D."/>
            <person name="Mochizuki H."/>
            <person name="Umetsu J."/>
            <person name="Higashi K."/>
            <person name="Shibata D."/>
            <person name="Kamiya Y."/>
            <person name="Sato N."/>
            <person name="Nakamura Y."/>
            <person name="Tabata S."/>
            <person name="Ida S."/>
            <person name="Kurokawa K."/>
            <person name="Ohta H."/>
        </authorList>
    </citation>
    <scope>NUCLEOTIDE SEQUENCE [LARGE SCALE GENOMIC DNA]</scope>
    <source>
        <strain evidence="4 5">NIES-2285</strain>
    </source>
</reference>
<dbReference type="Proteomes" id="UP000054558">
    <property type="component" value="Unassembled WGS sequence"/>
</dbReference>
<feature type="compositionally biased region" description="Basic and acidic residues" evidence="2">
    <location>
        <begin position="885"/>
        <end position="902"/>
    </location>
</feature>
<feature type="region of interest" description="Disordered" evidence="2">
    <location>
        <begin position="334"/>
        <end position="960"/>
    </location>
</feature>
<keyword evidence="5" id="KW-1185">Reference proteome</keyword>
<sequence>MDEPDEVDYGDSDDDFADLEVDLDDGRDALPQQEAACEPIDTEAGLLCSDKEEGEATPKANPLVADTGASSELEDGEFIMDSEPMQLEETASVHEAASKRQPDFEDGYSEDEEGRRRGEQHRHRRSPGVEPGRAVSHRNKHLDRAHDTLQRSRERERDRRDEARGSVVPPVRGSERHPIPNQGFRNGYSDVHSLVRVGSYPPSHLAPPRQMLDSELARRQPHPHASGPGVPLRPTFGPPLEIRAGSSLAVQSVRSGQGNSQVHIVYQLSAERQPHLHPAPHVLPQPPLRPPILSHATFDLRPPFGGPPLLPAGLHPLPVMAAGTGANAHRVPLVANGPFRQGGRPSNAPPGRDPPPPHSRNEHLHRGHSNSPGGEFARGSRAPKDVPRGGSGRMESVRAQLEDQGNLRGDPPRVRLNGHRSAVAPPPPPPPPRRADERPLTSRSPPAPARRADERALTTRSPPAPARRTDERPLTSRSPPPPARRTDERALTSRSPPAPARRADERALTSRSPPAPARRADERMVTSRSPPADANGRGEAKQRPNVSPERTKEVKRQKSEGAADDISKERVTGWSEDRSFRGNKGRSPGKSESEGRESGGSSKRETSADRVQDFQRSPAVGKNVDIEKQPRTSDGDRKLTEKKEEGLSNDRRGSEDRRTSSVRAEANGEADKKVSGRDSSEPHRSASRSSHELRRSEEGDRSTKRKREDDARGSEEREKEAREKEMRHRALQILEAGRHKKRKEREEQRRNDPGGHEPGTSGREGHRSGLQGVRKDGRDKKAQRNYRRPSEFDDNDERSRSRSQGRGDSSEEPRRRSADLWDKRPLPEPNGVGRTGRGGHPVRLDEKGDSFERSRGGLWADRGNKLGDGHTQPNSRRVVVGLGAIERRPDLPRFSDRDRDFSSSRNAARESPGPPGFENRAPAPRPRFGGNPETWVGRLGDPDRADGLQRSGSGPVVSIGARQPSKTLAVNNLPENIKSGRILDIFNKYGPVQLVRQTGKSSVEVTFRREEEAKAARANVHRMIKLEGKEVLVEYKAPVSA</sequence>
<feature type="compositionally biased region" description="Basic and acidic residues" evidence="2">
    <location>
        <begin position="624"/>
        <end position="659"/>
    </location>
</feature>
<proteinExistence type="predicted"/>
<feature type="compositionally biased region" description="Basic and acidic residues" evidence="2">
    <location>
        <begin position="669"/>
        <end position="728"/>
    </location>
</feature>
<gene>
    <name evidence="4" type="ORF">KFL_000550190</name>
</gene>
<evidence type="ECO:0000256" key="1">
    <source>
        <dbReference type="PROSITE-ProRule" id="PRU00176"/>
    </source>
</evidence>
<feature type="region of interest" description="Disordered" evidence="2">
    <location>
        <begin position="218"/>
        <end position="238"/>
    </location>
</feature>
<feature type="compositionally biased region" description="Basic and acidic residues" evidence="2">
    <location>
        <begin position="842"/>
        <end position="855"/>
    </location>
</feature>
<feature type="compositionally biased region" description="Basic and acidic residues" evidence="2">
    <location>
        <begin position="589"/>
        <end position="613"/>
    </location>
</feature>
<dbReference type="InterPro" id="IPR035979">
    <property type="entry name" value="RBD_domain_sf"/>
</dbReference>
<keyword evidence="1" id="KW-0694">RNA-binding</keyword>
<dbReference type="SUPFAM" id="SSF54928">
    <property type="entry name" value="RNA-binding domain, RBD"/>
    <property type="match status" value="1"/>
</dbReference>
<organism evidence="4 5">
    <name type="scientific">Klebsormidium nitens</name>
    <name type="common">Green alga</name>
    <name type="synonym">Ulothrix nitens</name>
    <dbReference type="NCBI Taxonomy" id="105231"/>
    <lineage>
        <taxon>Eukaryota</taxon>
        <taxon>Viridiplantae</taxon>
        <taxon>Streptophyta</taxon>
        <taxon>Klebsormidiophyceae</taxon>
        <taxon>Klebsormidiales</taxon>
        <taxon>Klebsormidiaceae</taxon>
        <taxon>Klebsormidium</taxon>
    </lineage>
</organism>
<feature type="domain" description="RRM" evidence="3">
    <location>
        <begin position="966"/>
        <end position="1038"/>
    </location>
</feature>
<dbReference type="EMBL" id="DF237004">
    <property type="protein sequence ID" value="GAQ80488.1"/>
    <property type="molecule type" value="Genomic_DNA"/>
</dbReference>
<accession>A0A1Y1HXA3</accession>
<dbReference type="SMART" id="SM00360">
    <property type="entry name" value="RRM"/>
    <property type="match status" value="1"/>
</dbReference>
<evidence type="ECO:0000313" key="4">
    <source>
        <dbReference type="EMBL" id="GAQ80488.1"/>
    </source>
</evidence>
<evidence type="ECO:0000256" key="2">
    <source>
        <dbReference type="SAM" id="MobiDB-lite"/>
    </source>
</evidence>
<dbReference type="InterPro" id="IPR000504">
    <property type="entry name" value="RRM_dom"/>
</dbReference>
<dbReference type="InterPro" id="IPR012677">
    <property type="entry name" value="Nucleotide-bd_a/b_plait_sf"/>
</dbReference>
<feature type="compositionally biased region" description="Basic and acidic residues" evidence="2">
    <location>
        <begin position="142"/>
        <end position="164"/>
    </location>
</feature>
<dbReference type="OMA" id="SPMRDRG"/>
<feature type="compositionally biased region" description="Basic and acidic residues" evidence="2">
    <location>
        <begin position="549"/>
        <end position="580"/>
    </location>
</feature>
<dbReference type="PROSITE" id="PS50102">
    <property type="entry name" value="RRM"/>
    <property type="match status" value="1"/>
</dbReference>
<feature type="region of interest" description="Disordered" evidence="2">
    <location>
        <begin position="24"/>
        <end position="187"/>
    </location>
</feature>
<feature type="compositionally biased region" description="Basic and acidic residues" evidence="2">
    <location>
        <begin position="744"/>
        <end position="755"/>
    </location>
</feature>
<evidence type="ECO:0000259" key="3">
    <source>
        <dbReference type="PROSITE" id="PS50102"/>
    </source>
</evidence>
<dbReference type="AlphaFoldDB" id="A0A1Y1HXA3"/>
<dbReference type="GO" id="GO:0003723">
    <property type="term" value="F:RNA binding"/>
    <property type="evidence" value="ECO:0007669"/>
    <property type="project" value="UniProtKB-UniRule"/>
</dbReference>